<sequence length="237" mass="24370">MYYLNAFNEMLKKRQMEAAAQNPMQNNMTGGGGYSGVSSNPGWDALSNEEKASFYEQNPTMAGITQLGQKAFGLSSYGMLQNALQPAFVSEQKAVAQGPMALSGFTNFGKESAIPSGGIDSPGMSGVSTDTGLQGQFDTGQTGLYGDAGMPGSGYGGGADAPGANADSYGGGDAGFGGNSQAFNQGGMVTHERLMGRAPAPDDGYGALQGGEYVITKAAVEKYGKRLLDAINNGTFR</sequence>
<accession>A0A6J7XFG3</accession>
<name>A0A6J7XFG3_9CAUD</name>
<proteinExistence type="predicted"/>
<protein>
    <submittedName>
        <fullName evidence="1">Uncharacterized protein</fullName>
    </submittedName>
</protein>
<dbReference type="EMBL" id="LR798396">
    <property type="protein sequence ID" value="CAB5228879.1"/>
    <property type="molecule type" value="Genomic_DNA"/>
</dbReference>
<reference evidence="1" key="1">
    <citation type="submission" date="2020-05" db="EMBL/GenBank/DDBJ databases">
        <authorList>
            <person name="Chiriac C."/>
            <person name="Salcher M."/>
            <person name="Ghai R."/>
            <person name="Kavagutti S V."/>
        </authorList>
    </citation>
    <scope>NUCLEOTIDE SEQUENCE</scope>
</reference>
<organism evidence="1">
    <name type="scientific">uncultured Caudovirales phage</name>
    <dbReference type="NCBI Taxonomy" id="2100421"/>
    <lineage>
        <taxon>Viruses</taxon>
        <taxon>Duplodnaviria</taxon>
        <taxon>Heunggongvirae</taxon>
        <taxon>Uroviricota</taxon>
        <taxon>Caudoviricetes</taxon>
        <taxon>Peduoviridae</taxon>
        <taxon>Maltschvirus</taxon>
        <taxon>Maltschvirus maltsch</taxon>
    </lineage>
</organism>
<evidence type="ECO:0000313" key="1">
    <source>
        <dbReference type="EMBL" id="CAB5228879.1"/>
    </source>
</evidence>
<gene>
    <name evidence="1" type="ORF">UFOVP1544_44</name>
</gene>